<dbReference type="PANTHER" id="PTHR48090">
    <property type="entry name" value="UNDECAPRENYL-PHOSPHATE 4-DEOXY-4-FORMAMIDO-L-ARABINOSE TRANSFERASE-RELATED"/>
    <property type="match status" value="1"/>
</dbReference>
<accession>A0A8T4L8Y9</accession>
<sequence>MPPEKGLSVIIPCFNEEENVAECVNRVPAMPWKTEVIVVDDGSIDDTSETARKLKKPGLKVISYKPNKGKGYAVRMGIAKASHDVVVIVDADMATMPEEIPDVVKPIMEGRADFVNASRLVYSMEAGAMKWFHVPVNHLFAFLVGLLVGARLTDSLCGFKAFRKSMLFEHLQEDGWPDFEMLIQAGRNGMRVVEVPTHYMARRKGASKMKSFRHGFAMLLMLLKAVFE</sequence>
<evidence type="ECO:0000313" key="3">
    <source>
        <dbReference type="Proteomes" id="UP000678237"/>
    </source>
</evidence>
<protein>
    <submittedName>
        <fullName evidence="2">Glycosyltransferase family 2 protein</fullName>
    </submittedName>
</protein>
<dbReference type="CDD" id="cd04179">
    <property type="entry name" value="DPM_DPG-synthase_like"/>
    <property type="match status" value="1"/>
</dbReference>
<gene>
    <name evidence="2" type="ORF">J4203_07460</name>
</gene>
<dbReference type="InterPro" id="IPR050256">
    <property type="entry name" value="Glycosyltransferase_2"/>
</dbReference>
<dbReference type="PANTHER" id="PTHR48090:SF7">
    <property type="entry name" value="RFBJ PROTEIN"/>
    <property type="match status" value="1"/>
</dbReference>
<reference evidence="2" key="2">
    <citation type="submission" date="2021-05" db="EMBL/GenBank/DDBJ databases">
        <title>Protein family content uncovers lineage relationships and bacterial pathway maintenance mechanisms in DPANN archaea.</title>
        <authorList>
            <person name="Castelle C.J."/>
            <person name="Meheust R."/>
            <person name="Jaffe A.L."/>
            <person name="Seitz K."/>
            <person name="Gong X."/>
            <person name="Baker B.J."/>
            <person name="Banfield J.F."/>
        </authorList>
    </citation>
    <scope>NUCLEOTIDE SEQUENCE</scope>
    <source>
        <strain evidence="2">RIFCSPLOWO2_01_FULL_58_19</strain>
    </source>
</reference>
<evidence type="ECO:0000313" key="2">
    <source>
        <dbReference type="EMBL" id="MBS3063673.1"/>
    </source>
</evidence>
<dbReference type="SUPFAM" id="SSF53448">
    <property type="entry name" value="Nucleotide-diphospho-sugar transferases"/>
    <property type="match status" value="1"/>
</dbReference>
<dbReference type="Pfam" id="PF00535">
    <property type="entry name" value="Glycos_transf_2"/>
    <property type="match status" value="1"/>
</dbReference>
<dbReference type="Proteomes" id="UP000678237">
    <property type="component" value="Unassembled WGS sequence"/>
</dbReference>
<reference evidence="2" key="1">
    <citation type="submission" date="2021-03" db="EMBL/GenBank/DDBJ databases">
        <authorList>
            <person name="Jaffe A."/>
        </authorList>
    </citation>
    <scope>NUCLEOTIDE SEQUENCE</scope>
    <source>
        <strain evidence="2">RIFCSPLOWO2_01_FULL_58_19</strain>
    </source>
</reference>
<dbReference type="Gene3D" id="3.90.550.10">
    <property type="entry name" value="Spore Coat Polysaccharide Biosynthesis Protein SpsA, Chain A"/>
    <property type="match status" value="1"/>
</dbReference>
<dbReference type="InterPro" id="IPR001173">
    <property type="entry name" value="Glyco_trans_2-like"/>
</dbReference>
<dbReference type="InterPro" id="IPR029044">
    <property type="entry name" value="Nucleotide-diphossugar_trans"/>
</dbReference>
<evidence type="ECO:0000259" key="1">
    <source>
        <dbReference type="Pfam" id="PF00535"/>
    </source>
</evidence>
<proteinExistence type="predicted"/>
<comment type="caution">
    <text evidence="2">The sequence shown here is derived from an EMBL/GenBank/DDBJ whole genome shotgun (WGS) entry which is preliminary data.</text>
</comment>
<dbReference type="EMBL" id="JAGVWE010000006">
    <property type="protein sequence ID" value="MBS3063673.1"/>
    <property type="molecule type" value="Genomic_DNA"/>
</dbReference>
<organism evidence="2 3">
    <name type="scientific">Candidatus Iainarchaeum sp</name>
    <dbReference type="NCBI Taxonomy" id="3101447"/>
    <lineage>
        <taxon>Archaea</taxon>
        <taxon>Candidatus Iainarchaeota</taxon>
        <taxon>Candidatus Iainarchaeia</taxon>
        <taxon>Candidatus Iainarchaeales</taxon>
        <taxon>Candidatus Iainarchaeaceae</taxon>
        <taxon>Candidatus Iainarchaeum</taxon>
    </lineage>
</organism>
<dbReference type="AlphaFoldDB" id="A0A8T4L8Y9"/>
<feature type="domain" description="Glycosyltransferase 2-like" evidence="1">
    <location>
        <begin position="8"/>
        <end position="167"/>
    </location>
</feature>
<name>A0A8T4L8Y9_9ARCH</name>